<dbReference type="Gene3D" id="2.20.28.160">
    <property type="match status" value="1"/>
</dbReference>
<evidence type="ECO:0000313" key="3">
    <source>
        <dbReference type="Proteomes" id="UP000886886"/>
    </source>
</evidence>
<evidence type="ECO:0000313" key="2">
    <source>
        <dbReference type="EMBL" id="HIQ95392.1"/>
    </source>
</evidence>
<keyword evidence="1" id="KW-1133">Transmembrane helix</keyword>
<accession>A0A9D1CZW0</accession>
<evidence type="ECO:0000256" key="1">
    <source>
        <dbReference type="SAM" id="Phobius"/>
    </source>
</evidence>
<dbReference type="Proteomes" id="UP000886886">
    <property type="component" value="Unassembled WGS sequence"/>
</dbReference>
<sequence>MREKFQRFMSGRYGVDQLGKFCLYVTLALLILSLFFRNALLNILVFVMLIILYLRMFSRNFAKRSHENDIYLNYKNKVVSVFNKQKYMANQRKTYHIYTCPNCKQKIRVPKGKGKIAITCPKCKTEFIKKS</sequence>
<name>A0A9D1CZW0_9FIRM</name>
<dbReference type="AlphaFoldDB" id="A0A9D1CZW0"/>
<organism evidence="2 3">
    <name type="scientific">Candidatus Limivivens merdigallinarum</name>
    <dbReference type="NCBI Taxonomy" id="2840859"/>
    <lineage>
        <taxon>Bacteria</taxon>
        <taxon>Bacillati</taxon>
        <taxon>Bacillota</taxon>
        <taxon>Clostridia</taxon>
        <taxon>Lachnospirales</taxon>
        <taxon>Lachnospiraceae</taxon>
        <taxon>Lachnospiraceae incertae sedis</taxon>
        <taxon>Candidatus Limivivens</taxon>
    </lineage>
</organism>
<comment type="caution">
    <text evidence="2">The sequence shown here is derived from an EMBL/GenBank/DDBJ whole genome shotgun (WGS) entry which is preliminary data.</text>
</comment>
<evidence type="ECO:0008006" key="4">
    <source>
        <dbReference type="Google" id="ProtNLM"/>
    </source>
</evidence>
<feature type="transmembrane region" description="Helical" evidence="1">
    <location>
        <begin position="21"/>
        <end position="54"/>
    </location>
</feature>
<protein>
    <recommendedName>
        <fullName evidence="4">Zn-finger containing protein</fullName>
    </recommendedName>
</protein>
<gene>
    <name evidence="2" type="ORF">IAB26_02420</name>
</gene>
<proteinExistence type="predicted"/>
<reference evidence="2" key="2">
    <citation type="journal article" date="2021" name="PeerJ">
        <title>Extensive microbial diversity within the chicken gut microbiome revealed by metagenomics and culture.</title>
        <authorList>
            <person name="Gilroy R."/>
            <person name="Ravi A."/>
            <person name="Getino M."/>
            <person name="Pursley I."/>
            <person name="Horton D.L."/>
            <person name="Alikhan N.F."/>
            <person name="Baker D."/>
            <person name="Gharbi K."/>
            <person name="Hall N."/>
            <person name="Watson M."/>
            <person name="Adriaenssens E.M."/>
            <person name="Foster-Nyarko E."/>
            <person name="Jarju S."/>
            <person name="Secka A."/>
            <person name="Antonio M."/>
            <person name="Oren A."/>
            <person name="Chaudhuri R.R."/>
            <person name="La Ragione R."/>
            <person name="Hildebrand F."/>
            <person name="Pallen M.J."/>
        </authorList>
    </citation>
    <scope>NUCLEOTIDE SEQUENCE</scope>
    <source>
        <strain evidence="2">ChiSjej3B21-11622</strain>
    </source>
</reference>
<keyword evidence="1" id="KW-0812">Transmembrane</keyword>
<dbReference type="EMBL" id="DVFT01000030">
    <property type="protein sequence ID" value="HIQ95392.1"/>
    <property type="molecule type" value="Genomic_DNA"/>
</dbReference>
<keyword evidence="1" id="KW-0472">Membrane</keyword>
<reference evidence="2" key="1">
    <citation type="submission" date="2020-10" db="EMBL/GenBank/DDBJ databases">
        <authorList>
            <person name="Gilroy R."/>
        </authorList>
    </citation>
    <scope>NUCLEOTIDE SEQUENCE</scope>
    <source>
        <strain evidence="2">ChiSjej3B21-11622</strain>
    </source>
</reference>